<protein>
    <submittedName>
        <fullName evidence="1">Uncharacterized protein</fullName>
    </submittedName>
</protein>
<sequence>MSFTNSFHGNKIRPTKARRLCQHIRQSKLIGYSGCRATKSLTGRQRCRYRGSFRCRRGCCWRDGRAGLCITILVLSGLADTLRSSVGRGRVGARALMELGASSAGLRARGIQIRDLNAQATLTHVCKKPYIACTVDVD</sequence>
<evidence type="ECO:0000313" key="1">
    <source>
        <dbReference type="EMBL" id="KAH3800978.1"/>
    </source>
</evidence>
<dbReference type="Proteomes" id="UP000828390">
    <property type="component" value="Unassembled WGS sequence"/>
</dbReference>
<organism evidence="1 2">
    <name type="scientific">Dreissena polymorpha</name>
    <name type="common">Zebra mussel</name>
    <name type="synonym">Mytilus polymorpha</name>
    <dbReference type="NCBI Taxonomy" id="45954"/>
    <lineage>
        <taxon>Eukaryota</taxon>
        <taxon>Metazoa</taxon>
        <taxon>Spiralia</taxon>
        <taxon>Lophotrochozoa</taxon>
        <taxon>Mollusca</taxon>
        <taxon>Bivalvia</taxon>
        <taxon>Autobranchia</taxon>
        <taxon>Heteroconchia</taxon>
        <taxon>Euheterodonta</taxon>
        <taxon>Imparidentia</taxon>
        <taxon>Neoheterodontei</taxon>
        <taxon>Myida</taxon>
        <taxon>Dreissenoidea</taxon>
        <taxon>Dreissenidae</taxon>
        <taxon>Dreissena</taxon>
    </lineage>
</organism>
<evidence type="ECO:0000313" key="2">
    <source>
        <dbReference type="Proteomes" id="UP000828390"/>
    </source>
</evidence>
<dbReference type="EMBL" id="JAIWYP010000007">
    <property type="protein sequence ID" value="KAH3800978.1"/>
    <property type="molecule type" value="Genomic_DNA"/>
</dbReference>
<proteinExistence type="predicted"/>
<accession>A0A9D4FLC9</accession>
<keyword evidence="2" id="KW-1185">Reference proteome</keyword>
<name>A0A9D4FLC9_DREPO</name>
<comment type="caution">
    <text evidence="1">The sequence shown here is derived from an EMBL/GenBank/DDBJ whole genome shotgun (WGS) entry which is preliminary data.</text>
</comment>
<dbReference type="AlphaFoldDB" id="A0A9D4FLC9"/>
<reference evidence="1" key="1">
    <citation type="journal article" date="2019" name="bioRxiv">
        <title>The Genome of the Zebra Mussel, Dreissena polymorpha: A Resource for Invasive Species Research.</title>
        <authorList>
            <person name="McCartney M.A."/>
            <person name="Auch B."/>
            <person name="Kono T."/>
            <person name="Mallez S."/>
            <person name="Zhang Y."/>
            <person name="Obille A."/>
            <person name="Becker A."/>
            <person name="Abrahante J.E."/>
            <person name="Garbe J."/>
            <person name="Badalamenti J.P."/>
            <person name="Herman A."/>
            <person name="Mangelson H."/>
            <person name="Liachko I."/>
            <person name="Sullivan S."/>
            <person name="Sone E.D."/>
            <person name="Koren S."/>
            <person name="Silverstein K.A.T."/>
            <person name="Beckman K.B."/>
            <person name="Gohl D.M."/>
        </authorList>
    </citation>
    <scope>NUCLEOTIDE SEQUENCE</scope>
    <source>
        <strain evidence="1">Duluth1</strain>
        <tissue evidence="1">Whole animal</tissue>
    </source>
</reference>
<reference evidence="1" key="2">
    <citation type="submission" date="2020-11" db="EMBL/GenBank/DDBJ databases">
        <authorList>
            <person name="McCartney M.A."/>
            <person name="Auch B."/>
            <person name="Kono T."/>
            <person name="Mallez S."/>
            <person name="Becker A."/>
            <person name="Gohl D.M."/>
            <person name="Silverstein K.A.T."/>
            <person name="Koren S."/>
            <person name="Bechman K.B."/>
            <person name="Herman A."/>
            <person name="Abrahante J.E."/>
            <person name="Garbe J."/>
        </authorList>
    </citation>
    <scope>NUCLEOTIDE SEQUENCE</scope>
    <source>
        <strain evidence="1">Duluth1</strain>
        <tissue evidence="1">Whole animal</tissue>
    </source>
</reference>
<gene>
    <name evidence="1" type="ORF">DPMN_154622</name>
</gene>